<organism evidence="3 4">
    <name type="scientific">Limnoraphis robusta CS-951</name>
    <dbReference type="NCBI Taxonomy" id="1637645"/>
    <lineage>
        <taxon>Bacteria</taxon>
        <taxon>Bacillati</taxon>
        <taxon>Cyanobacteriota</taxon>
        <taxon>Cyanophyceae</taxon>
        <taxon>Oscillatoriophycideae</taxon>
        <taxon>Oscillatoriales</taxon>
        <taxon>Sirenicapillariaceae</taxon>
        <taxon>Limnoraphis</taxon>
    </lineage>
</organism>
<dbReference type="EMBL" id="LATL02000152">
    <property type="protein sequence ID" value="KKD39690.1"/>
    <property type="molecule type" value="Genomic_DNA"/>
</dbReference>
<keyword evidence="1" id="KW-0812">Transmembrane</keyword>
<dbReference type="InterPro" id="IPR019251">
    <property type="entry name" value="DUF2231_TM"/>
</dbReference>
<feature type="transmembrane region" description="Helical" evidence="1">
    <location>
        <begin position="126"/>
        <end position="143"/>
    </location>
</feature>
<evidence type="ECO:0000256" key="1">
    <source>
        <dbReference type="SAM" id="Phobius"/>
    </source>
</evidence>
<sequence length="167" mass="18664">MFESLFSPSLNDHNLPYPDTMHPIVVHFVIAMVLFAVLCDVIGSFTRNTRLYEVSWWNLFFATISIFIAIIFGQAEAGLALPYNAVEQTLNLHTLIGWSLAGILAAITGWRYVIRLKNPQKLPISYLAVGLALCVLVGFQVYLGDELVWVYGLHTVPVVEAIREGIL</sequence>
<evidence type="ECO:0000259" key="2">
    <source>
        <dbReference type="Pfam" id="PF09990"/>
    </source>
</evidence>
<feature type="transmembrane region" description="Helical" evidence="1">
    <location>
        <begin position="54"/>
        <end position="75"/>
    </location>
</feature>
<feature type="transmembrane region" description="Helical" evidence="1">
    <location>
        <begin position="20"/>
        <end position="42"/>
    </location>
</feature>
<accession>A0A0F5YND6</accession>
<dbReference type="OrthoDB" id="511427at2"/>
<evidence type="ECO:0000313" key="3">
    <source>
        <dbReference type="EMBL" id="KKD39690.1"/>
    </source>
</evidence>
<feature type="domain" description="DUF2231" evidence="2">
    <location>
        <begin position="19"/>
        <end position="156"/>
    </location>
</feature>
<dbReference type="RefSeq" id="WP_046276821.1">
    <property type="nucleotide sequence ID" value="NZ_LATL02000152.1"/>
</dbReference>
<feature type="transmembrane region" description="Helical" evidence="1">
    <location>
        <begin position="95"/>
        <end position="114"/>
    </location>
</feature>
<dbReference type="AlphaFoldDB" id="A0A0F5YND6"/>
<dbReference type="Pfam" id="PF09990">
    <property type="entry name" value="DUF2231"/>
    <property type="match status" value="1"/>
</dbReference>
<dbReference type="Proteomes" id="UP000033607">
    <property type="component" value="Unassembled WGS sequence"/>
</dbReference>
<reference evidence="3 4" key="1">
    <citation type="submission" date="2015-06" db="EMBL/GenBank/DDBJ databases">
        <title>Draft genome assembly of filamentous brackish cyanobacterium Limnoraphis robusta strain CS-951.</title>
        <authorList>
            <person name="Willis A."/>
            <person name="Parks M."/>
            <person name="Burford M.A."/>
        </authorList>
    </citation>
    <scope>NUCLEOTIDE SEQUENCE [LARGE SCALE GENOMIC DNA]</scope>
    <source>
        <strain evidence="3 4">CS-951</strain>
    </source>
</reference>
<name>A0A0F5YND6_9CYAN</name>
<protein>
    <submittedName>
        <fullName evidence="3">Membrane protein</fullName>
    </submittedName>
</protein>
<gene>
    <name evidence="3" type="ORF">WN50_01965</name>
</gene>
<keyword evidence="1" id="KW-0472">Membrane</keyword>
<evidence type="ECO:0000313" key="4">
    <source>
        <dbReference type="Proteomes" id="UP000033607"/>
    </source>
</evidence>
<proteinExistence type="predicted"/>
<keyword evidence="1" id="KW-1133">Transmembrane helix</keyword>
<comment type="caution">
    <text evidence="3">The sequence shown here is derived from an EMBL/GenBank/DDBJ whole genome shotgun (WGS) entry which is preliminary data.</text>
</comment>
<dbReference type="PATRIC" id="fig|1637645.4.peg.3092"/>